<organism evidence="17 18">
    <name type="scientific">Azospirillum oleiclasticum</name>
    <dbReference type="NCBI Taxonomy" id="2735135"/>
    <lineage>
        <taxon>Bacteria</taxon>
        <taxon>Pseudomonadati</taxon>
        <taxon>Pseudomonadota</taxon>
        <taxon>Alphaproteobacteria</taxon>
        <taxon>Rhodospirillales</taxon>
        <taxon>Azospirillaceae</taxon>
        <taxon>Azospirillum</taxon>
    </lineage>
</organism>
<keyword evidence="9" id="KW-0406">Ion transport</keyword>
<keyword evidence="4 14" id="KW-1134">Transmembrane beta strand</keyword>
<evidence type="ECO:0000256" key="5">
    <source>
        <dbReference type="ARBA" id="ARBA00022496"/>
    </source>
</evidence>
<dbReference type="InterPro" id="IPR036942">
    <property type="entry name" value="Beta-barrel_TonB_sf"/>
</dbReference>
<evidence type="ECO:0000256" key="6">
    <source>
        <dbReference type="ARBA" id="ARBA00022692"/>
    </source>
</evidence>
<protein>
    <submittedName>
        <fullName evidence="17">TonB-dependent siderophore receptor</fullName>
    </submittedName>
</protein>
<evidence type="ECO:0000256" key="13">
    <source>
        <dbReference type="ARBA" id="ARBA00023237"/>
    </source>
</evidence>
<keyword evidence="13 14" id="KW-0998">Cell outer membrane</keyword>
<comment type="similarity">
    <text evidence="2 14 15">Belongs to the TonB-dependent receptor family.</text>
</comment>
<keyword evidence="5" id="KW-0410">Iron transport</keyword>
<reference evidence="17 18" key="1">
    <citation type="submission" date="2020-05" db="EMBL/GenBank/DDBJ databases">
        <title>Azospirillum oleiclasticum sp. nov, a nitrogen-fixing and heavy crude oil-emulsifying bacterium isolated from the crude oil of Yumen Oilfield.</title>
        <authorList>
            <person name="Wu D."/>
            <person name="Cai M."/>
            <person name="Zhang X."/>
        </authorList>
    </citation>
    <scope>NUCLEOTIDE SEQUENCE [LARGE SCALE GENOMIC DNA]</scope>
    <source>
        <strain evidence="17 18">ROY-1-1-2</strain>
    </source>
</reference>
<dbReference type="InterPro" id="IPR037066">
    <property type="entry name" value="Plug_dom_sf"/>
</dbReference>
<evidence type="ECO:0000256" key="9">
    <source>
        <dbReference type="ARBA" id="ARBA00023065"/>
    </source>
</evidence>
<evidence type="ECO:0000313" key="17">
    <source>
        <dbReference type="EMBL" id="NYZ24206.1"/>
    </source>
</evidence>
<dbReference type="Gene3D" id="2.40.170.20">
    <property type="entry name" value="TonB-dependent receptor, beta-barrel domain"/>
    <property type="match status" value="1"/>
</dbReference>
<dbReference type="PROSITE" id="PS52016">
    <property type="entry name" value="TONB_DEPENDENT_REC_3"/>
    <property type="match status" value="1"/>
</dbReference>
<keyword evidence="3 14" id="KW-0813">Transport</keyword>
<dbReference type="Gene3D" id="2.170.130.10">
    <property type="entry name" value="TonB-dependent receptor, plug domain"/>
    <property type="match status" value="1"/>
</dbReference>
<dbReference type="Pfam" id="PF00593">
    <property type="entry name" value="TonB_dep_Rec_b-barrel"/>
    <property type="match status" value="1"/>
</dbReference>
<keyword evidence="18" id="KW-1185">Reference proteome</keyword>
<evidence type="ECO:0000313" key="18">
    <source>
        <dbReference type="Proteomes" id="UP000584642"/>
    </source>
</evidence>
<evidence type="ECO:0000256" key="7">
    <source>
        <dbReference type="ARBA" id="ARBA00022729"/>
    </source>
</evidence>
<dbReference type="EMBL" id="JABFDB010000037">
    <property type="protein sequence ID" value="NYZ24206.1"/>
    <property type="molecule type" value="Genomic_DNA"/>
</dbReference>
<evidence type="ECO:0000256" key="10">
    <source>
        <dbReference type="ARBA" id="ARBA00023077"/>
    </source>
</evidence>
<sequence>MGAVQAQGTGAQGTGAAETAPRRIAFDIPAAPLGDALASLGRQARLQIAYAPDTVAGLGSPGFRGTATAEEALRALLSGSGIAWRFSGPDAVTLSRPVNGALMLDPVTVVGQGRGAGGSGAVPGTVATDSATATKTDTPITEIPQSVSVVTRKEMEQRGVTTLNGAIAYTPGVRAIDYPGGPGAPDILLRGFRDTGLFSVYRDGLRAGFNAYDAEFEPYSLERIDVLKGPASVLFGQGSPGGIINLTSKRPSETPIRELQFQAGSHDRIQGAADFSGAIDAEKRVLVRLTGLWRDSGTQIDHAPDDRVYVAPAITLRPNDRTSLTLLASHLHSKVSGSEQSIPMVGSLYDNPKGQIGTNIYFGEPGLTDWTVDSTSIGYAFEHKFTPDWSVQQNTRYTRTRVDFHAAFPMSWPVDLVDGQYYPIGVQDRPKSTTSFLVDTNVQGRVETGPLVHRLLAGLDYARYSGKETRRNSLNTAVIDILNPVYGTTDFVYGDAWVKSRSTIDQLGVYLQDQVKHGGWVLTLGGRQDWVINKEKDYLGGTEQKADNQAFTGRVGLAHVFENGLAPYASYATSFQPESGSYAPERGGGMFSPTTGTQYEVGVKYQPPGRESLITVSLFHLTQQNVTTNDPVYSGFSVQDGEVRSRGLEIEGKLELTEEMSLIASYAYIDAEITKDNAAVGSTTSREGLTPSSVPRHTASLWADYTVANGVLRGLGLGAGVRYVGSSYNAANTVKVPDYTLVDAAIRYELGELRSELAGTTLALTVTNLTDKEYVTPGFYDNTVFYGNRRQILGTVTYRW</sequence>
<dbReference type="InterPro" id="IPR011662">
    <property type="entry name" value="Secretin/TonB_short_N"/>
</dbReference>
<comment type="caution">
    <text evidence="17">The sequence shown here is derived from an EMBL/GenBank/DDBJ whole genome shotgun (WGS) entry which is preliminary data.</text>
</comment>
<dbReference type="InterPro" id="IPR010105">
    <property type="entry name" value="TonB_sidphr_rcpt"/>
</dbReference>
<dbReference type="InterPro" id="IPR000531">
    <property type="entry name" value="Beta-barrel_TonB"/>
</dbReference>
<dbReference type="SUPFAM" id="SSF56935">
    <property type="entry name" value="Porins"/>
    <property type="match status" value="1"/>
</dbReference>
<dbReference type="InterPro" id="IPR012910">
    <property type="entry name" value="Plug_dom"/>
</dbReference>
<keyword evidence="12 17" id="KW-0675">Receptor</keyword>
<evidence type="ECO:0000256" key="12">
    <source>
        <dbReference type="ARBA" id="ARBA00023170"/>
    </source>
</evidence>
<evidence type="ECO:0000256" key="2">
    <source>
        <dbReference type="ARBA" id="ARBA00009810"/>
    </source>
</evidence>
<proteinExistence type="inferred from homology"/>
<evidence type="ECO:0000256" key="11">
    <source>
        <dbReference type="ARBA" id="ARBA00023136"/>
    </source>
</evidence>
<evidence type="ECO:0000256" key="8">
    <source>
        <dbReference type="ARBA" id="ARBA00023004"/>
    </source>
</evidence>
<dbReference type="InterPro" id="IPR039426">
    <property type="entry name" value="TonB-dep_rcpt-like"/>
</dbReference>
<keyword evidence="6 14" id="KW-0812">Transmembrane</keyword>
<evidence type="ECO:0000256" key="3">
    <source>
        <dbReference type="ARBA" id="ARBA00022448"/>
    </source>
</evidence>
<dbReference type="SMART" id="SM00965">
    <property type="entry name" value="STN"/>
    <property type="match status" value="1"/>
</dbReference>
<dbReference type="PANTHER" id="PTHR32552">
    <property type="entry name" value="FERRICHROME IRON RECEPTOR-RELATED"/>
    <property type="match status" value="1"/>
</dbReference>
<dbReference type="Pfam" id="PF07660">
    <property type="entry name" value="STN"/>
    <property type="match status" value="1"/>
</dbReference>
<name>A0ABX2TIN8_9PROT</name>
<evidence type="ECO:0000259" key="16">
    <source>
        <dbReference type="SMART" id="SM00965"/>
    </source>
</evidence>
<dbReference type="Gene3D" id="3.55.50.30">
    <property type="match status" value="1"/>
</dbReference>
<evidence type="ECO:0000256" key="15">
    <source>
        <dbReference type="RuleBase" id="RU003357"/>
    </source>
</evidence>
<evidence type="ECO:0000256" key="1">
    <source>
        <dbReference type="ARBA" id="ARBA00004571"/>
    </source>
</evidence>
<keyword evidence="11 14" id="KW-0472">Membrane</keyword>
<dbReference type="CDD" id="cd01347">
    <property type="entry name" value="ligand_gated_channel"/>
    <property type="match status" value="1"/>
</dbReference>
<dbReference type="PANTHER" id="PTHR32552:SF68">
    <property type="entry name" value="FERRICHROME OUTER MEMBRANE TRANSPORTER_PHAGE RECEPTOR"/>
    <property type="match status" value="1"/>
</dbReference>
<dbReference type="NCBIfam" id="TIGR01783">
    <property type="entry name" value="TonB-siderophor"/>
    <property type="match status" value="1"/>
</dbReference>
<keyword evidence="7" id="KW-0732">Signal</keyword>
<keyword evidence="10 15" id="KW-0798">TonB box</keyword>
<keyword evidence="8" id="KW-0408">Iron</keyword>
<feature type="domain" description="Secretin/TonB short N-terminal" evidence="16">
    <location>
        <begin position="46"/>
        <end position="97"/>
    </location>
</feature>
<dbReference type="Pfam" id="PF07715">
    <property type="entry name" value="Plug"/>
    <property type="match status" value="1"/>
</dbReference>
<comment type="subcellular location">
    <subcellularLocation>
        <location evidence="1 14">Cell outer membrane</location>
        <topology evidence="1 14">Multi-pass membrane protein</topology>
    </subcellularLocation>
</comment>
<gene>
    <name evidence="17" type="ORF">HND93_31255</name>
</gene>
<evidence type="ECO:0000256" key="4">
    <source>
        <dbReference type="ARBA" id="ARBA00022452"/>
    </source>
</evidence>
<evidence type="ECO:0000256" key="14">
    <source>
        <dbReference type="PROSITE-ProRule" id="PRU01360"/>
    </source>
</evidence>
<dbReference type="Proteomes" id="UP000584642">
    <property type="component" value="Unassembled WGS sequence"/>
</dbReference>
<accession>A0ABX2TIN8</accession>